<proteinExistence type="predicted"/>
<accession>A0A2S9JB47</accession>
<evidence type="ECO:0000313" key="2">
    <source>
        <dbReference type="Proteomes" id="UP000238563"/>
    </source>
</evidence>
<dbReference type="OrthoDB" id="8378722at2"/>
<evidence type="ECO:0000313" key="1">
    <source>
        <dbReference type="EMBL" id="PRD50026.1"/>
    </source>
</evidence>
<comment type="caution">
    <text evidence="1">The sequence shown here is derived from an EMBL/GenBank/DDBJ whole genome shotgun (WGS) entry which is preliminary data.</text>
</comment>
<protein>
    <submittedName>
        <fullName evidence="1">Uncharacterized protein</fullName>
    </submittedName>
</protein>
<dbReference type="AlphaFoldDB" id="A0A2S9JB47"/>
<dbReference type="EMBL" id="PVBT01000008">
    <property type="protein sequence ID" value="PRD50026.1"/>
    <property type="molecule type" value="Genomic_DNA"/>
</dbReference>
<dbReference type="RefSeq" id="WP_105736824.1">
    <property type="nucleotide sequence ID" value="NZ_PVBT01000008.1"/>
</dbReference>
<dbReference type="Proteomes" id="UP000238563">
    <property type="component" value="Unassembled WGS sequence"/>
</dbReference>
<reference evidence="1 2" key="1">
    <citation type="submission" date="2018-02" db="EMBL/GenBank/DDBJ databases">
        <title>The draft genome of Phyllobacterium myrsinacearum DSM5892.</title>
        <authorList>
            <person name="Li L."/>
            <person name="Liu L."/>
            <person name="Zhang X."/>
            <person name="Wang T."/>
        </authorList>
    </citation>
    <scope>NUCLEOTIDE SEQUENCE [LARGE SCALE GENOMIC DNA]</scope>
    <source>
        <strain evidence="1 2">DSM 5892</strain>
    </source>
</reference>
<gene>
    <name evidence="1" type="ORF">C5750_22050</name>
</gene>
<name>A0A2S9JB47_9HYPH</name>
<sequence>MFTRTTHSIVHFDAPFALKGVDKTLPAGDYDVDQDEELIDGLSRAAYCRVATYIHVPARSSKLGTRQVFPIDHFDLEAALLEDQSRPG</sequence>
<keyword evidence="2" id="KW-1185">Reference proteome</keyword>
<organism evidence="1 2">
    <name type="scientific">Phyllobacterium myrsinacearum</name>
    <dbReference type="NCBI Taxonomy" id="28101"/>
    <lineage>
        <taxon>Bacteria</taxon>
        <taxon>Pseudomonadati</taxon>
        <taxon>Pseudomonadota</taxon>
        <taxon>Alphaproteobacteria</taxon>
        <taxon>Hyphomicrobiales</taxon>
        <taxon>Phyllobacteriaceae</taxon>
        <taxon>Phyllobacterium</taxon>
    </lineage>
</organism>